<organism evidence="2">
    <name type="scientific">Anopheles marajoara</name>
    <dbReference type="NCBI Taxonomy" id="58244"/>
    <lineage>
        <taxon>Eukaryota</taxon>
        <taxon>Metazoa</taxon>
        <taxon>Ecdysozoa</taxon>
        <taxon>Arthropoda</taxon>
        <taxon>Hexapoda</taxon>
        <taxon>Insecta</taxon>
        <taxon>Pterygota</taxon>
        <taxon>Neoptera</taxon>
        <taxon>Endopterygota</taxon>
        <taxon>Diptera</taxon>
        <taxon>Nematocera</taxon>
        <taxon>Culicoidea</taxon>
        <taxon>Culicidae</taxon>
        <taxon>Anophelinae</taxon>
        <taxon>Anopheles</taxon>
    </lineage>
</organism>
<keyword evidence="1" id="KW-0732">Signal</keyword>
<evidence type="ECO:0000313" key="2">
    <source>
        <dbReference type="EMBL" id="MBW60757.1"/>
    </source>
</evidence>
<reference evidence="2" key="1">
    <citation type="submission" date="2018-01" db="EMBL/GenBank/DDBJ databases">
        <title>An insight into the sialome of Amazonian anophelines.</title>
        <authorList>
            <person name="Ribeiro J.M."/>
            <person name="Scarpassa V."/>
            <person name="Calvo E."/>
        </authorList>
    </citation>
    <scope>NUCLEOTIDE SEQUENCE</scope>
    <source>
        <tissue evidence="2">Salivary glands</tissue>
    </source>
</reference>
<proteinExistence type="predicted"/>
<sequence length="168" mass="18657">MVHVRFGMFLASVAAASSQQRTKIFSPSCIRCVQLRAVMARFLLHLGILRRNVERKNERPVLLGCLQIRVACVEHVHPGGHELEHNGRIVRAETKSHPFLGQCLADGCYEGQDCFAGQPRNHARIVRVQSFDQVAGKVVFRLPQPLDRLLAQFLTVPAHDGSDQAGTA</sequence>
<feature type="signal peptide" evidence="1">
    <location>
        <begin position="1"/>
        <end position="18"/>
    </location>
</feature>
<dbReference type="EMBL" id="GGFJ01011616">
    <property type="protein sequence ID" value="MBW60757.1"/>
    <property type="molecule type" value="Transcribed_RNA"/>
</dbReference>
<name>A0A2M4C600_9DIPT</name>
<dbReference type="AlphaFoldDB" id="A0A2M4C600"/>
<feature type="chain" id="PRO_5014863115" evidence="1">
    <location>
        <begin position="19"/>
        <end position="168"/>
    </location>
</feature>
<accession>A0A2M4C600</accession>
<evidence type="ECO:0000256" key="1">
    <source>
        <dbReference type="SAM" id="SignalP"/>
    </source>
</evidence>
<protein>
    <submittedName>
        <fullName evidence="2">Putative secreted protein</fullName>
    </submittedName>
</protein>